<dbReference type="PANTHER" id="PTHR47326">
    <property type="entry name" value="TRANSPOSABLE ELEMENT TC3 TRANSPOSASE-LIKE PROTEIN"/>
    <property type="match status" value="1"/>
</dbReference>
<dbReference type="AlphaFoldDB" id="A0A232EUQ3"/>
<dbReference type="EMBL" id="NNAY01002101">
    <property type="protein sequence ID" value="OXU22084.1"/>
    <property type="molecule type" value="Genomic_DNA"/>
</dbReference>
<gene>
    <name evidence="1" type="ORF">TSAR_002541</name>
</gene>
<name>A0A232EUQ3_9HYME</name>
<dbReference type="Proteomes" id="UP000215335">
    <property type="component" value="Unassembled WGS sequence"/>
</dbReference>
<comment type="caution">
    <text evidence="1">The sequence shown here is derived from an EMBL/GenBank/DDBJ whole genome shotgun (WGS) entry which is preliminary data.</text>
</comment>
<reference evidence="1 2" key="1">
    <citation type="journal article" date="2017" name="Curr. Biol.">
        <title>The Evolution of Venom by Co-option of Single-Copy Genes.</title>
        <authorList>
            <person name="Martinson E.O."/>
            <person name="Mrinalini"/>
            <person name="Kelkar Y.D."/>
            <person name="Chang C.H."/>
            <person name="Werren J.H."/>
        </authorList>
    </citation>
    <scope>NUCLEOTIDE SEQUENCE [LARGE SCALE GENOMIC DNA]</scope>
    <source>
        <strain evidence="1 2">Alberta</strain>
        <tissue evidence="1">Whole body</tissue>
    </source>
</reference>
<evidence type="ECO:0000313" key="1">
    <source>
        <dbReference type="EMBL" id="OXU22084.1"/>
    </source>
</evidence>
<dbReference type="STRING" id="543379.A0A232EUQ3"/>
<dbReference type="PANTHER" id="PTHR47326:SF1">
    <property type="entry name" value="HTH PSQ-TYPE DOMAIN-CONTAINING PROTEIN"/>
    <property type="match status" value="1"/>
</dbReference>
<protein>
    <submittedName>
        <fullName evidence="1">Uncharacterized protein</fullName>
    </submittedName>
</protein>
<keyword evidence="2" id="KW-1185">Reference proteome</keyword>
<sequence length="214" mass="24970">MRQIDNQYRWRVSLSGCNNLDRGFGSQGYVKVKREPLLLISDLVKLRECPLEMLIKVMIQPIELEKDDFIVNVVATSMEKMTIVLTVLAVVHLNPNISSREIERQHGIPKSTFLRILKAQRYHAYYITLIQELTLRHFAQHEATFKNTGELNRHNCHYWSDVNLLWHRTVDNPHRWSLNAWCGIVNGYVIGPYFLNVCIDANGRQFEHILNGSK</sequence>
<organism evidence="1 2">
    <name type="scientific">Trichomalopsis sarcophagae</name>
    <dbReference type="NCBI Taxonomy" id="543379"/>
    <lineage>
        <taxon>Eukaryota</taxon>
        <taxon>Metazoa</taxon>
        <taxon>Ecdysozoa</taxon>
        <taxon>Arthropoda</taxon>
        <taxon>Hexapoda</taxon>
        <taxon>Insecta</taxon>
        <taxon>Pterygota</taxon>
        <taxon>Neoptera</taxon>
        <taxon>Endopterygota</taxon>
        <taxon>Hymenoptera</taxon>
        <taxon>Apocrita</taxon>
        <taxon>Proctotrupomorpha</taxon>
        <taxon>Chalcidoidea</taxon>
        <taxon>Pteromalidae</taxon>
        <taxon>Pteromalinae</taxon>
        <taxon>Trichomalopsis</taxon>
    </lineage>
</organism>
<evidence type="ECO:0000313" key="2">
    <source>
        <dbReference type="Proteomes" id="UP000215335"/>
    </source>
</evidence>
<accession>A0A232EUQ3</accession>
<proteinExistence type="predicted"/>